<reference evidence="2 3" key="1">
    <citation type="submission" date="2013-09" db="EMBL/GenBank/DDBJ databases">
        <title>Corchorus capsularis genome sequencing.</title>
        <authorList>
            <person name="Alam M."/>
            <person name="Haque M.S."/>
            <person name="Islam M.S."/>
            <person name="Emdad E.M."/>
            <person name="Islam M.M."/>
            <person name="Ahmed B."/>
            <person name="Halim A."/>
            <person name="Hossen Q.M.M."/>
            <person name="Hossain M.Z."/>
            <person name="Ahmed R."/>
            <person name="Khan M.M."/>
            <person name="Islam R."/>
            <person name="Rashid M.M."/>
            <person name="Khan S.A."/>
            <person name="Rahman M.S."/>
            <person name="Alam M."/>
        </authorList>
    </citation>
    <scope>NUCLEOTIDE SEQUENCE [LARGE SCALE GENOMIC DNA]</scope>
    <source>
        <strain evidence="3">cv. CVL-1</strain>
        <tissue evidence="2">Whole seedling</tissue>
    </source>
</reference>
<proteinExistence type="predicted"/>
<gene>
    <name evidence="2" type="ORF">CCACVL1_18094</name>
</gene>
<dbReference type="Proteomes" id="UP000188268">
    <property type="component" value="Unassembled WGS sequence"/>
</dbReference>
<feature type="region of interest" description="Disordered" evidence="1">
    <location>
        <begin position="1"/>
        <end position="22"/>
    </location>
</feature>
<dbReference type="EMBL" id="AWWV01011552">
    <property type="protein sequence ID" value="OMO71708.1"/>
    <property type="molecule type" value="Genomic_DNA"/>
</dbReference>
<name>A0A1R3HN24_COCAP</name>
<sequence>GEERDFDRRESEKTEERERLMV</sequence>
<dbReference type="Gramene" id="OMO71708">
    <property type="protein sequence ID" value="OMO71708"/>
    <property type="gene ID" value="CCACVL1_18094"/>
</dbReference>
<evidence type="ECO:0000256" key="1">
    <source>
        <dbReference type="SAM" id="MobiDB-lite"/>
    </source>
</evidence>
<organism evidence="2 3">
    <name type="scientific">Corchorus capsularis</name>
    <name type="common">Jute</name>
    <dbReference type="NCBI Taxonomy" id="210143"/>
    <lineage>
        <taxon>Eukaryota</taxon>
        <taxon>Viridiplantae</taxon>
        <taxon>Streptophyta</taxon>
        <taxon>Embryophyta</taxon>
        <taxon>Tracheophyta</taxon>
        <taxon>Spermatophyta</taxon>
        <taxon>Magnoliopsida</taxon>
        <taxon>eudicotyledons</taxon>
        <taxon>Gunneridae</taxon>
        <taxon>Pentapetalae</taxon>
        <taxon>rosids</taxon>
        <taxon>malvids</taxon>
        <taxon>Malvales</taxon>
        <taxon>Malvaceae</taxon>
        <taxon>Grewioideae</taxon>
        <taxon>Apeibeae</taxon>
        <taxon>Corchorus</taxon>
    </lineage>
</organism>
<comment type="caution">
    <text evidence="2">The sequence shown here is derived from an EMBL/GenBank/DDBJ whole genome shotgun (WGS) entry which is preliminary data.</text>
</comment>
<evidence type="ECO:0000313" key="2">
    <source>
        <dbReference type="EMBL" id="OMO71708.1"/>
    </source>
</evidence>
<accession>A0A1R3HN24</accession>
<evidence type="ECO:0000313" key="3">
    <source>
        <dbReference type="Proteomes" id="UP000188268"/>
    </source>
</evidence>
<keyword evidence="3" id="KW-1185">Reference proteome</keyword>
<feature type="non-terminal residue" evidence="2">
    <location>
        <position position="1"/>
    </location>
</feature>
<dbReference type="AlphaFoldDB" id="A0A1R3HN24"/>
<protein>
    <submittedName>
        <fullName evidence="2">Uncharacterized protein</fullName>
    </submittedName>
</protein>